<gene>
    <name evidence="4" type="ORF">DQU50_00750</name>
    <name evidence="1" type="ORF">G0Z31_06870</name>
    <name evidence="2" type="ORF">G6Y24_06230</name>
    <name evidence="3" type="ORF">GQX52_12215</name>
</gene>
<dbReference type="EMBL" id="QNXF01000001">
    <property type="protein sequence ID" value="TXL47636.1"/>
    <property type="molecule type" value="Genomic_DNA"/>
</dbReference>
<sequence>MKFVANKLTLTIIRKFCINNEKEIWIKYEEVFL</sequence>
<evidence type="ECO:0000313" key="4">
    <source>
        <dbReference type="EMBL" id="TXL47636.1"/>
    </source>
</evidence>
<evidence type="ECO:0000313" key="7">
    <source>
        <dbReference type="Proteomes" id="UP000478431"/>
    </source>
</evidence>
<comment type="caution">
    <text evidence="2">The sequence shown here is derived from an EMBL/GenBank/DDBJ whole genome shotgun (WGS) entry which is preliminary data.</text>
</comment>
<dbReference type="RefSeq" id="WP_001792055.1">
    <property type="nucleotide sequence ID" value="NZ_AP017320.1"/>
</dbReference>
<name>A0A5N5IJY5_STAAU</name>
<reference evidence="1 7" key="4">
    <citation type="submission" date="2020-02" db="EMBL/GenBank/DDBJ databases">
        <title>Novel Insights Into The Classification of Staphylococcal Beta-Lactamases In Relation To The Cefazolin Inoculum Effect.</title>
        <authorList>
            <person name="Carvajal L.P."/>
            <person name="Rincon S."/>
            <person name="Echeverri A."/>
            <person name="Porras J."/>
            <person name="Rios R."/>
            <person name="Ordonez K."/>
            <person name="Seas C."/>
            <person name="Gomez-Villegas S."/>
            <person name="Diaz L."/>
            <person name="Arias C.A."/>
            <person name="Reyes J."/>
        </authorList>
    </citation>
    <scope>NUCLEOTIDE SEQUENCE [LARGE SCALE GENOMIC DNA]</scope>
    <source>
        <strain evidence="1 7">UP127</strain>
    </source>
</reference>
<proteinExistence type="predicted"/>
<dbReference type="EMBL" id="JAALTR010000170">
    <property type="protein sequence ID" value="NGW67095.1"/>
    <property type="molecule type" value="Genomic_DNA"/>
</dbReference>
<evidence type="ECO:0000313" key="8">
    <source>
        <dbReference type="Proteomes" id="UP000561555"/>
    </source>
</evidence>
<dbReference type="Proteomes" id="UP000478431">
    <property type="component" value="Unassembled WGS sequence"/>
</dbReference>
<reference evidence="4 5" key="1">
    <citation type="submission" date="2018-06" db="EMBL/GenBank/DDBJ databases">
        <title>Whole genome sequencing to identify and define MRSA outbreaks.</title>
        <authorList>
            <person name="Sullivan M.J."/>
            <person name="Altman D.R."/>
            <person name="Chacko K."/>
            <person name="Ciferri B."/>
            <person name="Webster E."/>
            <person name="Deikus G."/>
            <person name="Lewis M."/>
            <person name="Khan Z."/>
            <person name="Beckford C."/>
            <person name="Rendo A."/>
            <person name="Samaroo F."/>
            <person name="Sebra R."/>
            <person name="Karam-Howlin R."/>
            <person name="Southwick K."/>
            <person name="Adams E."/>
            <person name="Ying L."/>
            <person name="Kornblum J."/>
            <person name="Factor S."/>
            <person name="Danesh Yazdi M."/>
            <person name="Dingle T."/>
            <person name="Hamula C."/>
            <person name="Bashir A."/>
            <person name="Schadt E."/>
            <person name="Kasarskis A."/>
            <person name="Patel G."/>
            <person name="Wallach F."/>
            <person name="Gibbs K."/>
            <person name="Van Bakel H."/>
        </authorList>
    </citation>
    <scope>NUCLEOTIDE SEQUENCE [LARGE SCALE GENOMIC DNA]</scope>
    <source>
        <strain evidence="5">pt013</strain>
        <strain evidence="4">Pt013</strain>
    </source>
</reference>
<dbReference type="Proteomes" id="UP000473113">
    <property type="component" value="Unassembled WGS sequence"/>
</dbReference>
<dbReference type="AlphaFoldDB" id="A0A5N5IJY5"/>
<protein>
    <submittedName>
        <fullName evidence="2">Uncharacterized protein</fullName>
    </submittedName>
</protein>
<reference evidence="3 8" key="2">
    <citation type="journal article" date="2020" name="J. Antimicrob. Chemother.">
        <title>Detection of heterogeneous vancomycin intermediate resistance in MRSA isolates from Latin America.</title>
        <authorList>
            <person name="Castro B.E."/>
            <person name="Berrio M."/>
            <person name="Vargas M.L."/>
            <person name="Carvajal L.P."/>
            <person name="Millan L.V."/>
            <person name="Rios R."/>
            <person name="Hernandez A.K."/>
            <person name="Rincon S."/>
            <person name="Cubides P."/>
            <person name="Forero E."/>
            <person name="Dinh A."/>
            <person name="Seas C."/>
            <person name="Munita J.M."/>
            <person name="Arias C.A."/>
            <person name="Reyes J."/>
            <person name="Diaz L."/>
        </authorList>
    </citation>
    <scope>NUCLEOTIDE SEQUENCE [LARGE SCALE GENOMIC DNA]</scope>
    <source>
        <strain evidence="3 8">UP89</strain>
    </source>
</reference>
<evidence type="ECO:0000313" key="6">
    <source>
        <dbReference type="Proteomes" id="UP000473113"/>
    </source>
</evidence>
<dbReference type="Proteomes" id="UP000451682">
    <property type="component" value="Unassembled WGS sequence"/>
</dbReference>
<evidence type="ECO:0000313" key="3">
    <source>
        <dbReference type="EMBL" id="NUY69385.1"/>
    </source>
</evidence>
<reference evidence="2 6" key="3">
    <citation type="submission" date="2020-02" db="EMBL/GenBank/DDBJ databases">
        <title>Detection of Heterogeneous Vancomycin Intermediate Resistance in Methicillin Resistant Staphylococcus aureus Isolates from Latin-America.</title>
        <authorList>
            <person name="Castro-Cardozo B."/>
            <person name="Berrio M."/>
            <person name="Vargas M.L."/>
            <person name="Carvajal L.P."/>
            <person name="Millan L.V."/>
            <person name="Rios R."/>
            <person name="Hernandez A."/>
            <person name="Rincon S.L."/>
            <person name="Cubides P."/>
            <person name="Forero E."/>
            <person name="Dinh A."/>
            <person name="Seas C."/>
            <person name="Munita J.M."/>
            <person name="Arias C.A."/>
            <person name="Reyes J."/>
            <person name="Diaz L."/>
        </authorList>
    </citation>
    <scope>NUCLEOTIDE SEQUENCE [LARGE SCALE GENOMIC DNA]</scope>
    <source>
        <strain evidence="2 6">UG255</strain>
    </source>
</reference>
<accession>A0A5N5IJY5</accession>
<evidence type="ECO:0000313" key="5">
    <source>
        <dbReference type="Proteomes" id="UP000451682"/>
    </source>
</evidence>
<organism evidence="2 6">
    <name type="scientific">Staphylococcus aureus</name>
    <dbReference type="NCBI Taxonomy" id="1280"/>
    <lineage>
        <taxon>Bacteria</taxon>
        <taxon>Bacillati</taxon>
        <taxon>Bacillota</taxon>
        <taxon>Bacilli</taxon>
        <taxon>Bacillales</taxon>
        <taxon>Staphylococcaceae</taxon>
        <taxon>Staphylococcus</taxon>
    </lineage>
</organism>
<evidence type="ECO:0000313" key="1">
    <source>
        <dbReference type="EMBL" id="NGK21237.1"/>
    </source>
</evidence>
<dbReference type="EMBL" id="JAANDN010000108">
    <property type="protein sequence ID" value="NUY69385.1"/>
    <property type="molecule type" value="Genomic_DNA"/>
</dbReference>
<dbReference type="Proteomes" id="UP000561555">
    <property type="component" value="Unassembled WGS sequence"/>
</dbReference>
<dbReference type="EMBL" id="JAAJIY010000017">
    <property type="protein sequence ID" value="NGK21237.1"/>
    <property type="molecule type" value="Genomic_DNA"/>
</dbReference>
<evidence type="ECO:0000313" key="2">
    <source>
        <dbReference type="EMBL" id="NGW67095.1"/>
    </source>
</evidence>